<dbReference type="Proteomes" id="UP000008988">
    <property type="component" value="Unassembled WGS sequence"/>
</dbReference>
<evidence type="ECO:0000313" key="1">
    <source>
        <dbReference type="EMBL" id="EDZ71787.1"/>
    </source>
</evidence>
<evidence type="ECO:0000313" key="2">
    <source>
        <dbReference type="Proteomes" id="UP000008988"/>
    </source>
</evidence>
<gene>
    <name evidence="1" type="ORF">AWRI1631_80790</name>
</gene>
<name>B5VJV8_YEAS6</name>
<organism evidence="1 2">
    <name type="scientific">Saccharomyces cerevisiae (strain AWRI1631)</name>
    <name type="common">Baker's yeast</name>
    <dbReference type="NCBI Taxonomy" id="545124"/>
    <lineage>
        <taxon>Eukaryota</taxon>
        <taxon>Fungi</taxon>
        <taxon>Dikarya</taxon>
        <taxon>Ascomycota</taxon>
        <taxon>Saccharomycotina</taxon>
        <taxon>Saccharomycetes</taxon>
        <taxon>Saccharomycetales</taxon>
        <taxon>Saccharomycetaceae</taxon>
        <taxon>Saccharomyces</taxon>
    </lineage>
</organism>
<proteinExistence type="predicted"/>
<accession>B5VJV8</accession>
<protein>
    <submittedName>
        <fullName evidence="1">Uncharacterized protein</fullName>
    </submittedName>
</protein>
<comment type="caution">
    <text evidence="1">The sequence shown here is derived from an EMBL/GenBank/DDBJ whole genome shotgun (WGS) entry which is preliminary data.</text>
</comment>
<reference evidence="1 2" key="1">
    <citation type="journal article" date="2008" name="FEMS Yeast Res.">
        <title>Comparative genome analysis of a Saccharomyces cerevisiae wine strain.</title>
        <authorList>
            <person name="Borneman A.R."/>
            <person name="Forgan A.H."/>
            <person name="Pretorius I.S."/>
            <person name="Chambers P.J."/>
        </authorList>
    </citation>
    <scope>NUCLEOTIDE SEQUENCE [LARGE SCALE GENOMIC DNA]</scope>
    <source>
        <strain evidence="1 2">AWRI1631</strain>
    </source>
</reference>
<sequence length="51" mass="6123">MLLTQTLKLVQQLFLAWVLHLLVARMTKCWVCYYQLPHPLTCLLKLQLWLP</sequence>
<dbReference type="AlphaFoldDB" id="B5VJV8"/>
<dbReference type="EMBL" id="ABSV01001067">
    <property type="protein sequence ID" value="EDZ71787.1"/>
    <property type="molecule type" value="Genomic_DNA"/>
</dbReference>